<dbReference type="EMBL" id="CP046640">
    <property type="protein sequence ID" value="QTL99719.1"/>
    <property type="molecule type" value="Genomic_DNA"/>
</dbReference>
<dbReference type="KEGG" id="ifn:GM661_18045"/>
<evidence type="ECO:0000256" key="2">
    <source>
        <dbReference type="ARBA" id="ARBA00022679"/>
    </source>
</evidence>
<feature type="domain" description="Glycosyltransferase subfamily 4-like N-terminal" evidence="5">
    <location>
        <begin position="21"/>
        <end position="190"/>
    </location>
</feature>
<keyword evidence="3" id="KW-0472">Membrane</keyword>
<dbReference type="Gene3D" id="3.40.50.2000">
    <property type="entry name" value="Glycogen Phosphorylase B"/>
    <property type="match status" value="2"/>
</dbReference>
<accession>A0A8A7KJE9</accession>
<evidence type="ECO:0000256" key="1">
    <source>
        <dbReference type="ARBA" id="ARBA00022676"/>
    </source>
</evidence>
<keyword evidence="3" id="KW-1133">Transmembrane helix</keyword>
<evidence type="ECO:0000256" key="3">
    <source>
        <dbReference type="SAM" id="Phobius"/>
    </source>
</evidence>
<keyword evidence="1" id="KW-0328">Glycosyltransferase</keyword>
<dbReference type="InterPro" id="IPR028098">
    <property type="entry name" value="Glyco_trans_4-like_N"/>
</dbReference>
<protein>
    <submittedName>
        <fullName evidence="6">Glycosyltransferase</fullName>
    </submittedName>
</protein>
<dbReference type="Proteomes" id="UP000665020">
    <property type="component" value="Chromosome"/>
</dbReference>
<dbReference type="GO" id="GO:0016757">
    <property type="term" value="F:glycosyltransferase activity"/>
    <property type="evidence" value="ECO:0007669"/>
    <property type="project" value="UniProtKB-KW"/>
</dbReference>
<gene>
    <name evidence="6" type="ORF">GM661_18045</name>
</gene>
<evidence type="ECO:0000313" key="7">
    <source>
        <dbReference type="Proteomes" id="UP000665020"/>
    </source>
</evidence>
<name>A0A8A7KJE9_9FIRM</name>
<evidence type="ECO:0000259" key="4">
    <source>
        <dbReference type="Pfam" id="PF00534"/>
    </source>
</evidence>
<evidence type="ECO:0000313" key="6">
    <source>
        <dbReference type="EMBL" id="QTL99719.1"/>
    </source>
</evidence>
<feature type="domain" description="Glycosyl transferase family 1" evidence="4">
    <location>
        <begin position="195"/>
        <end position="363"/>
    </location>
</feature>
<dbReference type="PANTHER" id="PTHR12526">
    <property type="entry name" value="GLYCOSYLTRANSFERASE"/>
    <property type="match status" value="1"/>
</dbReference>
<sequence>MNDLKKKKIVFYETYYSSFTGAQQSLYWLLKGLNKDKFEPIVITPGKGELINKAKKIGIKAKVIKYSSNLNVFDGKIKGYSFLKKLFVLISLIRYNISFLKYLIKEKPDILYCNNLRGVLTIGILAKLLTIPLLWYVRIDTSNGIFDKIGTRLADKIITISEGVRDIFDEKYLKKKAYKFETIYTGFNLKEYDDNKGAKFKFDEEIIIGTAGSITLRKGYDDFVDMARELNRVAKNIKFVIAGEPPRNSVTYYNKLKRKIKNYNLEKKIKFVGWVDDITDFLSSIDLFVLCSKNEGLPRVVIEAMAMAKPVVATNAGGTNEAIDNGKTGFIVDKGNKNELVAKIEYMIDNKEEMKEMGKEGRRKVENDFSLKTYISKFENLLDSI</sequence>
<dbReference type="SUPFAM" id="SSF53756">
    <property type="entry name" value="UDP-Glycosyltransferase/glycogen phosphorylase"/>
    <property type="match status" value="1"/>
</dbReference>
<feature type="transmembrane region" description="Helical" evidence="3">
    <location>
        <begin position="116"/>
        <end position="137"/>
    </location>
</feature>
<keyword evidence="2" id="KW-0808">Transferase</keyword>
<keyword evidence="7" id="KW-1185">Reference proteome</keyword>
<dbReference type="AlphaFoldDB" id="A0A8A7KJE9"/>
<dbReference type="InterPro" id="IPR001296">
    <property type="entry name" value="Glyco_trans_1"/>
</dbReference>
<proteinExistence type="predicted"/>
<dbReference type="Pfam" id="PF13439">
    <property type="entry name" value="Glyco_transf_4"/>
    <property type="match status" value="1"/>
</dbReference>
<evidence type="ECO:0000259" key="5">
    <source>
        <dbReference type="Pfam" id="PF13439"/>
    </source>
</evidence>
<dbReference type="Pfam" id="PF00534">
    <property type="entry name" value="Glycos_transf_1"/>
    <property type="match status" value="1"/>
</dbReference>
<keyword evidence="3" id="KW-0812">Transmembrane</keyword>
<dbReference type="PANTHER" id="PTHR12526:SF629">
    <property type="entry name" value="TEICHURONIC ACID BIOSYNTHESIS GLYCOSYLTRANSFERASE TUAH-RELATED"/>
    <property type="match status" value="1"/>
</dbReference>
<reference evidence="6" key="1">
    <citation type="submission" date="2019-12" db="EMBL/GenBank/DDBJ databases">
        <authorList>
            <person name="zhang j."/>
            <person name="sun C.M."/>
        </authorList>
    </citation>
    <scope>NUCLEOTIDE SEQUENCE</scope>
    <source>
        <strain evidence="6">NS-1</strain>
    </source>
</reference>
<organism evidence="6 7">
    <name type="scientific">Iocasia fonsfrigidae</name>
    <dbReference type="NCBI Taxonomy" id="2682810"/>
    <lineage>
        <taxon>Bacteria</taxon>
        <taxon>Bacillati</taxon>
        <taxon>Bacillota</taxon>
        <taxon>Clostridia</taxon>
        <taxon>Halanaerobiales</taxon>
        <taxon>Halanaerobiaceae</taxon>
        <taxon>Iocasia</taxon>
    </lineage>
</organism>